<protein>
    <recommendedName>
        <fullName evidence="3">EfeO-type cupredoxin-like domain-containing protein</fullName>
    </recommendedName>
</protein>
<reference evidence="1 2" key="1">
    <citation type="submission" date="2017-03" db="EMBL/GenBank/DDBJ databases">
        <title>Isolation of Levoglucosan Utilizing Bacteria.</title>
        <authorList>
            <person name="Arya A.S."/>
        </authorList>
    </citation>
    <scope>NUCLEOTIDE SEQUENCE [LARGE SCALE GENOMIC DNA]</scope>
    <source>
        <strain evidence="1 2">MEC069</strain>
    </source>
</reference>
<name>A0A4Y8Q1H4_9BACL</name>
<dbReference type="Gene3D" id="2.60.40.420">
    <property type="entry name" value="Cupredoxins - blue copper proteins"/>
    <property type="match status" value="1"/>
</dbReference>
<dbReference type="InterPro" id="IPR008972">
    <property type="entry name" value="Cupredoxin"/>
</dbReference>
<evidence type="ECO:0000313" key="1">
    <source>
        <dbReference type="EMBL" id="TFE87581.1"/>
    </source>
</evidence>
<dbReference type="EMBL" id="MYFO01000013">
    <property type="protein sequence ID" value="TFE87581.1"/>
    <property type="molecule type" value="Genomic_DNA"/>
</dbReference>
<sequence length="126" mass="13666">MQKWIFLVLFLGAGVLGLGVLFQDISDRQSEAASEATAGKQLKIVASNWQFDQPEYTAAQGEATKVVFSQKEGVHALHISGSGVDIKLDKNTPTQEVTFQPGTYDIECILPCGEGHAKMKSKLVVQ</sequence>
<evidence type="ECO:0000313" key="2">
    <source>
        <dbReference type="Proteomes" id="UP000298246"/>
    </source>
</evidence>
<comment type="caution">
    <text evidence="1">The sequence shown here is derived from an EMBL/GenBank/DDBJ whole genome shotgun (WGS) entry which is preliminary data.</text>
</comment>
<gene>
    <name evidence="1" type="ORF">B5M42_12195</name>
</gene>
<dbReference type="Proteomes" id="UP000298246">
    <property type="component" value="Unassembled WGS sequence"/>
</dbReference>
<accession>A0A4Y8Q1H4</accession>
<dbReference type="SUPFAM" id="SSF49503">
    <property type="entry name" value="Cupredoxins"/>
    <property type="match status" value="1"/>
</dbReference>
<dbReference type="AlphaFoldDB" id="A0A4Y8Q1H4"/>
<organism evidence="1 2">
    <name type="scientific">Paenibacillus athensensis</name>
    <dbReference type="NCBI Taxonomy" id="1967502"/>
    <lineage>
        <taxon>Bacteria</taxon>
        <taxon>Bacillati</taxon>
        <taxon>Bacillota</taxon>
        <taxon>Bacilli</taxon>
        <taxon>Bacillales</taxon>
        <taxon>Paenibacillaceae</taxon>
        <taxon>Paenibacillus</taxon>
    </lineage>
</organism>
<dbReference type="RefSeq" id="WP_134753162.1">
    <property type="nucleotide sequence ID" value="NZ_MYFO02000010.1"/>
</dbReference>
<dbReference type="OrthoDB" id="279535at2"/>
<proteinExistence type="predicted"/>
<evidence type="ECO:0008006" key="3">
    <source>
        <dbReference type="Google" id="ProtNLM"/>
    </source>
</evidence>
<keyword evidence="2" id="KW-1185">Reference proteome</keyword>